<dbReference type="Gene3D" id="1.10.10.10">
    <property type="entry name" value="Winged helix-like DNA-binding domain superfamily/Winged helix DNA-binding domain"/>
    <property type="match status" value="2"/>
</dbReference>
<comment type="caution">
    <text evidence="3">The sequence shown here is derived from an EMBL/GenBank/DDBJ whole genome shotgun (WGS) entry which is preliminary data.</text>
</comment>
<evidence type="ECO:0000259" key="2">
    <source>
        <dbReference type="PROSITE" id="PS50043"/>
    </source>
</evidence>
<dbReference type="PROSITE" id="PS50043">
    <property type="entry name" value="HTH_LUXR_2"/>
    <property type="match status" value="1"/>
</dbReference>
<dbReference type="SMART" id="SM00421">
    <property type="entry name" value="HTH_LUXR"/>
    <property type="match status" value="1"/>
</dbReference>
<accession>A0ABQ3P4V4</accession>
<protein>
    <recommendedName>
        <fullName evidence="2">HTH luxR-type domain-containing protein</fullName>
    </recommendedName>
</protein>
<dbReference type="Pfam" id="PF00196">
    <property type="entry name" value="GerE"/>
    <property type="match status" value="1"/>
</dbReference>
<dbReference type="InterPro" id="IPR036390">
    <property type="entry name" value="WH_DNA-bd_sf"/>
</dbReference>
<dbReference type="SUPFAM" id="SSF46785">
    <property type="entry name" value="Winged helix' DNA-binding domain"/>
    <property type="match status" value="1"/>
</dbReference>
<dbReference type="EMBL" id="BNDW01000004">
    <property type="protein sequence ID" value="GHI20053.1"/>
    <property type="molecule type" value="Genomic_DNA"/>
</dbReference>
<dbReference type="PANTHER" id="PTHR34293:SF1">
    <property type="entry name" value="HTH-TYPE TRANSCRIPTIONAL REGULATOR TRMBL2"/>
    <property type="match status" value="1"/>
</dbReference>
<name>A0ABQ3P4V4_9ACTN</name>
<feature type="region of interest" description="Disordered" evidence="1">
    <location>
        <begin position="323"/>
        <end position="351"/>
    </location>
</feature>
<dbReference type="Proteomes" id="UP001052739">
    <property type="component" value="Unassembled WGS sequence"/>
</dbReference>
<gene>
    <name evidence="3" type="ORF">Shyd_14240</name>
</gene>
<sequence>MLDALGIDTRTESIYRMLLQHADWGVAELAASLALPEADVRQALGRLSELSLLRPSATEHARLHAVSPELAMESLLARQQAELLAQQQKLEASRAAAAQLIADWVGFQPVGDSSGVETLVGVDRIRDRLAELSRHIDHEIMAFVPDAPDESNIESAKPLDERTLARGIRMRTLYPESIRNSPAGMEYANWLASKGGEVRTTPDVPVRMTVLDRRVAVLPVYGEDSGHSAVLLSGDGTLTALCTLFDLAWDRADRLGAARTRDQRGLTSQERETLRLLEHGHTDETIAKRLGVSTRTTRRTVASIMDMLGARSRFQAGAMASQRGWIGTPGHGPDRLARGQGASAGGAPAGA</sequence>
<dbReference type="InterPro" id="IPR051797">
    <property type="entry name" value="TrmB-like"/>
</dbReference>
<dbReference type="InterPro" id="IPR036388">
    <property type="entry name" value="WH-like_DNA-bd_sf"/>
</dbReference>
<dbReference type="PANTHER" id="PTHR34293">
    <property type="entry name" value="HTH-TYPE TRANSCRIPTIONAL REGULATOR TRMBL2"/>
    <property type="match status" value="1"/>
</dbReference>
<dbReference type="InterPro" id="IPR000792">
    <property type="entry name" value="Tscrpt_reg_LuxR_C"/>
</dbReference>
<feature type="compositionally biased region" description="Gly residues" evidence="1">
    <location>
        <begin position="342"/>
        <end position="351"/>
    </location>
</feature>
<dbReference type="CDD" id="cd06170">
    <property type="entry name" value="LuxR_C_like"/>
    <property type="match status" value="1"/>
</dbReference>
<proteinExistence type="predicted"/>
<evidence type="ECO:0000313" key="4">
    <source>
        <dbReference type="Proteomes" id="UP001052739"/>
    </source>
</evidence>
<evidence type="ECO:0000256" key="1">
    <source>
        <dbReference type="SAM" id="MobiDB-lite"/>
    </source>
</evidence>
<keyword evidence="4" id="KW-1185">Reference proteome</keyword>
<organism evidence="3 4">
    <name type="scientific">Streptomyces hydrogenans</name>
    <dbReference type="NCBI Taxonomy" id="1873719"/>
    <lineage>
        <taxon>Bacteria</taxon>
        <taxon>Bacillati</taxon>
        <taxon>Actinomycetota</taxon>
        <taxon>Actinomycetes</taxon>
        <taxon>Kitasatosporales</taxon>
        <taxon>Streptomycetaceae</taxon>
        <taxon>Streptomyces</taxon>
    </lineage>
</organism>
<reference evidence="3" key="1">
    <citation type="submission" date="2024-05" db="EMBL/GenBank/DDBJ databases">
        <title>Whole genome shotgun sequence of Streptomyces hydrogenans NBRC 13475.</title>
        <authorList>
            <person name="Komaki H."/>
            <person name="Tamura T."/>
        </authorList>
    </citation>
    <scope>NUCLEOTIDE SEQUENCE</scope>
    <source>
        <strain evidence="3">NBRC 13475</strain>
    </source>
</reference>
<feature type="domain" description="HTH luxR-type" evidence="2">
    <location>
        <begin position="259"/>
        <end position="324"/>
    </location>
</feature>
<dbReference type="InterPro" id="IPR016032">
    <property type="entry name" value="Sig_transdc_resp-reg_C-effctor"/>
</dbReference>
<dbReference type="PRINTS" id="PR00038">
    <property type="entry name" value="HTHLUXR"/>
</dbReference>
<dbReference type="SUPFAM" id="SSF46894">
    <property type="entry name" value="C-terminal effector domain of the bipartite response regulators"/>
    <property type="match status" value="1"/>
</dbReference>
<evidence type="ECO:0000313" key="3">
    <source>
        <dbReference type="EMBL" id="GHI20053.1"/>
    </source>
</evidence>